<evidence type="ECO:0000259" key="2">
    <source>
        <dbReference type="PROSITE" id="PS51737"/>
    </source>
</evidence>
<dbReference type="PANTHER" id="PTHR30461">
    <property type="entry name" value="DNA-INVERTASE FROM LAMBDOID PROPHAGE"/>
    <property type="match status" value="1"/>
</dbReference>
<dbReference type="CDD" id="cd03768">
    <property type="entry name" value="SR_ResInv"/>
    <property type="match status" value="1"/>
</dbReference>
<dbReference type="InterPro" id="IPR050639">
    <property type="entry name" value="SSR_resolvase"/>
</dbReference>
<dbReference type="STRING" id="1121322.SAMN02745136_00971"/>
<evidence type="ECO:0000313" key="4">
    <source>
        <dbReference type="Proteomes" id="UP000184386"/>
    </source>
</evidence>
<dbReference type="InterPro" id="IPR036162">
    <property type="entry name" value="Resolvase-like_N_sf"/>
</dbReference>
<dbReference type="AlphaFoldDB" id="A0A1M6MEC9"/>
<dbReference type="SMART" id="SM00857">
    <property type="entry name" value="Resolvase"/>
    <property type="match status" value="1"/>
</dbReference>
<evidence type="ECO:0000259" key="1">
    <source>
        <dbReference type="PROSITE" id="PS51736"/>
    </source>
</evidence>
<sequence>MNIAIYSRKSKFSEKGESVENQIQYCKAYADTHLINIPEKIFFTYEDEGFSAATSMRPQFQKLLVDIKSGKIQLLMCYRLDRITRKVSDFSKTLELLEKMNVGFISATENFDTSTPMGKAMIYIASVFAQLERETIAERVRDNMLALSKTGRWLGGLTPLGFSSSEVIYLDSELRERKLYQLVPREEELRTVSLLFKKYLEVGSLSAVESYCLTHDIKSQKNCFFNKSSIAQILENPTYCMGDETSYHYFSELGCCVTSSKNEFDGSKGILCYNRTNQQTKSCRKRRPPDQWIVALGKHKGIITGESYVKVQKKLKQNKEKASPRKDTSSFSLVSGKIKCQNCGSKMRIKNIRNSNGCTHFSYACEMKVLSKGSKCTISNINGKEFDKALTNVLWSYLEDSVDYRKILKFLEQKNIPAVFEVYGNTTAPAALKEEKEEYRNEINTIIEQLSKDSSPLLKKYLLPRLEELDRRISLLDQKITKLSYSSGGDGQIEGSPFFIHNKEKLSSILDKASINSKKMVINAMLDSVEWNGKAAYISFRTPDI</sequence>
<dbReference type="InterPro" id="IPR025827">
    <property type="entry name" value="Zn_ribbon_recom_dom"/>
</dbReference>
<dbReference type="PROSITE" id="PS51736">
    <property type="entry name" value="RECOMBINASES_3"/>
    <property type="match status" value="1"/>
</dbReference>
<dbReference type="Gene3D" id="3.40.50.1390">
    <property type="entry name" value="Resolvase, N-terminal catalytic domain"/>
    <property type="match status" value="1"/>
</dbReference>
<feature type="domain" description="Resolvase/invertase-type recombinase catalytic" evidence="1">
    <location>
        <begin position="2"/>
        <end position="151"/>
    </location>
</feature>
<dbReference type="RefSeq" id="WP_073273467.1">
    <property type="nucleotide sequence ID" value="NZ_FRAC01000007.1"/>
</dbReference>
<dbReference type="OrthoDB" id="9781670at2"/>
<dbReference type="SUPFAM" id="SSF53041">
    <property type="entry name" value="Resolvase-like"/>
    <property type="match status" value="1"/>
</dbReference>
<accession>A0A1M6MEC9</accession>
<protein>
    <submittedName>
        <fullName evidence="3">Site-specific DNA recombinase</fullName>
    </submittedName>
</protein>
<proteinExistence type="predicted"/>
<keyword evidence="4" id="KW-1185">Reference proteome</keyword>
<dbReference type="Proteomes" id="UP000184386">
    <property type="component" value="Unassembled WGS sequence"/>
</dbReference>
<gene>
    <name evidence="3" type="ORF">SAMN02745136_00971</name>
</gene>
<dbReference type="InterPro" id="IPR006119">
    <property type="entry name" value="Resolv_N"/>
</dbReference>
<feature type="domain" description="Recombinase" evidence="2">
    <location>
        <begin position="159"/>
        <end position="321"/>
    </location>
</feature>
<dbReference type="InterPro" id="IPR011109">
    <property type="entry name" value="DNA_bind_recombinase_dom"/>
</dbReference>
<dbReference type="GO" id="GO:0000150">
    <property type="term" value="F:DNA strand exchange activity"/>
    <property type="evidence" value="ECO:0007669"/>
    <property type="project" value="InterPro"/>
</dbReference>
<dbReference type="Pfam" id="PF13408">
    <property type="entry name" value="Zn_ribbon_recom"/>
    <property type="match status" value="1"/>
</dbReference>
<dbReference type="PANTHER" id="PTHR30461:SF23">
    <property type="entry name" value="DNA RECOMBINASE-RELATED"/>
    <property type="match status" value="1"/>
</dbReference>
<evidence type="ECO:0000313" key="3">
    <source>
        <dbReference type="EMBL" id="SHJ81804.1"/>
    </source>
</evidence>
<organism evidence="3 4">
    <name type="scientific">Anaerocolumna jejuensis DSM 15929</name>
    <dbReference type="NCBI Taxonomy" id="1121322"/>
    <lineage>
        <taxon>Bacteria</taxon>
        <taxon>Bacillati</taxon>
        <taxon>Bacillota</taxon>
        <taxon>Clostridia</taxon>
        <taxon>Lachnospirales</taxon>
        <taxon>Lachnospiraceae</taxon>
        <taxon>Anaerocolumna</taxon>
    </lineage>
</organism>
<name>A0A1M6MEC9_9FIRM</name>
<dbReference type="Pfam" id="PF00239">
    <property type="entry name" value="Resolvase"/>
    <property type="match status" value="1"/>
</dbReference>
<dbReference type="EMBL" id="FRAC01000007">
    <property type="protein sequence ID" value="SHJ81804.1"/>
    <property type="molecule type" value="Genomic_DNA"/>
</dbReference>
<reference evidence="3 4" key="1">
    <citation type="submission" date="2016-11" db="EMBL/GenBank/DDBJ databases">
        <authorList>
            <person name="Jaros S."/>
            <person name="Januszkiewicz K."/>
            <person name="Wedrychowicz H."/>
        </authorList>
    </citation>
    <scope>NUCLEOTIDE SEQUENCE [LARGE SCALE GENOMIC DNA]</scope>
    <source>
        <strain evidence="3 4">DSM 15929</strain>
    </source>
</reference>
<dbReference type="InterPro" id="IPR038109">
    <property type="entry name" value="DNA_bind_recomb_sf"/>
</dbReference>
<dbReference type="PROSITE" id="PS51737">
    <property type="entry name" value="RECOMBINASE_DNA_BIND"/>
    <property type="match status" value="1"/>
</dbReference>
<dbReference type="Gene3D" id="3.90.1750.20">
    <property type="entry name" value="Putative Large Serine Recombinase, Chain B, Domain 2"/>
    <property type="match status" value="1"/>
</dbReference>
<dbReference type="GO" id="GO:0003677">
    <property type="term" value="F:DNA binding"/>
    <property type="evidence" value="ECO:0007669"/>
    <property type="project" value="InterPro"/>
</dbReference>
<dbReference type="Pfam" id="PF07508">
    <property type="entry name" value="Recombinase"/>
    <property type="match status" value="1"/>
</dbReference>